<accession>A0AAE0K0Z3</accession>
<reference evidence="2" key="1">
    <citation type="journal article" date="2023" name="Mol. Phylogenet. Evol.">
        <title>Genome-scale phylogeny and comparative genomics of the fungal order Sordariales.</title>
        <authorList>
            <person name="Hensen N."/>
            <person name="Bonometti L."/>
            <person name="Westerberg I."/>
            <person name="Brannstrom I.O."/>
            <person name="Guillou S."/>
            <person name="Cros-Aarteil S."/>
            <person name="Calhoun S."/>
            <person name="Haridas S."/>
            <person name="Kuo A."/>
            <person name="Mondo S."/>
            <person name="Pangilinan J."/>
            <person name="Riley R."/>
            <person name="LaButti K."/>
            <person name="Andreopoulos B."/>
            <person name="Lipzen A."/>
            <person name="Chen C."/>
            <person name="Yan M."/>
            <person name="Daum C."/>
            <person name="Ng V."/>
            <person name="Clum A."/>
            <person name="Steindorff A."/>
            <person name="Ohm R.A."/>
            <person name="Martin F."/>
            <person name="Silar P."/>
            <person name="Natvig D.O."/>
            <person name="Lalanne C."/>
            <person name="Gautier V."/>
            <person name="Ament-Velasquez S.L."/>
            <person name="Kruys A."/>
            <person name="Hutchinson M.I."/>
            <person name="Powell A.J."/>
            <person name="Barry K."/>
            <person name="Miller A.N."/>
            <person name="Grigoriev I.V."/>
            <person name="Debuchy R."/>
            <person name="Gladieux P."/>
            <person name="Hiltunen Thoren M."/>
            <person name="Johannesson H."/>
        </authorList>
    </citation>
    <scope>NUCLEOTIDE SEQUENCE</scope>
    <source>
        <strain evidence="2">CBS 232.78</strain>
    </source>
</reference>
<feature type="region of interest" description="Disordered" evidence="1">
    <location>
        <begin position="318"/>
        <end position="379"/>
    </location>
</feature>
<dbReference type="Proteomes" id="UP001285441">
    <property type="component" value="Unassembled WGS sequence"/>
</dbReference>
<sequence>MTRDYGELSLVRLLYASKSQGEAAFCDHRIFWVIADYFACQVVAFRPRRLGDMGDYLPEYSDAGDERPQSPYESDDQSLAWEADSVTELVWDDDGSDDHAGGGDGNEQEAAAAPRTAKKRQRNNPPRGAKQARRNPATPPPRTAPPKTVYTSPPKRRKRRGGPALQPHHPAIIPTQYFQDSWEYNVYGKPLLRETHEPRGHQIFLVTSDGKNYDPVDFDDAAFHLQPGYAAPAPAPTDAPPPDLPPLFSVDPDLREPRQFWGPEITEGRPSTHLLTKRYHIPPWREALYNFVSRRQIARQIAELEAKDQTPDKLARISRTQPEPCPGVPGGMVGRFASGPNLPDPRWRRPTLRGQSRWKAELDIPGGGIRFPTQEEMDS</sequence>
<proteinExistence type="predicted"/>
<feature type="region of interest" description="Disordered" evidence="1">
    <location>
        <begin position="91"/>
        <end position="172"/>
    </location>
</feature>
<dbReference type="AlphaFoldDB" id="A0AAE0K0Z3"/>
<gene>
    <name evidence="2" type="ORF">B0H63DRAFT_88090</name>
</gene>
<reference evidence="2" key="2">
    <citation type="submission" date="2023-06" db="EMBL/GenBank/DDBJ databases">
        <authorList>
            <consortium name="Lawrence Berkeley National Laboratory"/>
            <person name="Haridas S."/>
            <person name="Hensen N."/>
            <person name="Bonometti L."/>
            <person name="Westerberg I."/>
            <person name="Brannstrom I.O."/>
            <person name="Guillou S."/>
            <person name="Cros-Aarteil S."/>
            <person name="Calhoun S."/>
            <person name="Kuo A."/>
            <person name="Mondo S."/>
            <person name="Pangilinan J."/>
            <person name="Riley R."/>
            <person name="LaButti K."/>
            <person name="Andreopoulos B."/>
            <person name="Lipzen A."/>
            <person name="Chen C."/>
            <person name="Yanf M."/>
            <person name="Daum C."/>
            <person name="Ng V."/>
            <person name="Clum A."/>
            <person name="Steindorff A."/>
            <person name="Ohm R."/>
            <person name="Martin F."/>
            <person name="Silar P."/>
            <person name="Natvig D."/>
            <person name="Lalanne C."/>
            <person name="Gautier V."/>
            <person name="Ament-velasquez S.L."/>
            <person name="Kruys A."/>
            <person name="Hutchinson M.I."/>
            <person name="Powell A.J."/>
            <person name="Barry K."/>
            <person name="Miller A.N."/>
            <person name="Grigoriev I.V."/>
            <person name="Debuchy R."/>
            <person name="Gladieux P."/>
            <person name="Thoren M.H."/>
            <person name="Johannesson H."/>
        </authorList>
    </citation>
    <scope>NUCLEOTIDE SEQUENCE</scope>
    <source>
        <strain evidence="2">CBS 232.78</strain>
    </source>
</reference>
<protein>
    <submittedName>
        <fullName evidence="2">Uncharacterized protein</fullName>
    </submittedName>
</protein>
<keyword evidence="3" id="KW-1185">Reference proteome</keyword>
<dbReference type="EMBL" id="JAULSW010000011">
    <property type="protein sequence ID" value="KAK3367954.1"/>
    <property type="molecule type" value="Genomic_DNA"/>
</dbReference>
<organism evidence="2 3">
    <name type="scientific">Podospora didyma</name>
    <dbReference type="NCBI Taxonomy" id="330526"/>
    <lineage>
        <taxon>Eukaryota</taxon>
        <taxon>Fungi</taxon>
        <taxon>Dikarya</taxon>
        <taxon>Ascomycota</taxon>
        <taxon>Pezizomycotina</taxon>
        <taxon>Sordariomycetes</taxon>
        <taxon>Sordariomycetidae</taxon>
        <taxon>Sordariales</taxon>
        <taxon>Podosporaceae</taxon>
        <taxon>Podospora</taxon>
    </lineage>
</organism>
<comment type="caution">
    <text evidence="2">The sequence shown here is derived from an EMBL/GenBank/DDBJ whole genome shotgun (WGS) entry which is preliminary data.</text>
</comment>
<name>A0AAE0K0Z3_9PEZI</name>
<evidence type="ECO:0000256" key="1">
    <source>
        <dbReference type="SAM" id="MobiDB-lite"/>
    </source>
</evidence>
<evidence type="ECO:0000313" key="2">
    <source>
        <dbReference type="EMBL" id="KAK3367954.1"/>
    </source>
</evidence>
<evidence type="ECO:0000313" key="3">
    <source>
        <dbReference type="Proteomes" id="UP001285441"/>
    </source>
</evidence>